<dbReference type="RefSeq" id="WP_416206355.1">
    <property type="nucleotide sequence ID" value="NZ_JBBKTX010000015.1"/>
</dbReference>
<dbReference type="CDD" id="cd02440">
    <property type="entry name" value="AdoMet_MTases"/>
    <property type="match status" value="1"/>
</dbReference>
<protein>
    <submittedName>
        <fullName evidence="1">DUF938 domain-containing protein</fullName>
    </submittedName>
</protein>
<gene>
    <name evidence="1" type="ORF">WG929_12870</name>
</gene>
<dbReference type="InterPro" id="IPR010342">
    <property type="entry name" value="DUF938"/>
</dbReference>
<dbReference type="Gene3D" id="3.40.50.150">
    <property type="entry name" value="Vaccinia Virus protein VP39"/>
    <property type="match status" value="1"/>
</dbReference>
<evidence type="ECO:0000313" key="1">
    <source>
        <dbReference type="EMBL" id="MFK4753300.1"/>
    </source>
</evidence>
<evidence type="ECO:0000313" key="2">
    <source>
        <dbReference type="Proteomes" id="UP001620597"/>
    </source>
</evidence>
<accession>A0ABW8NK00</accession>
<dbReference type="EMBL" id="JBBKTX010000015">
    <property type="protein sequence ID" value="MFK4753300.1"/>
    <property type="molecule type" value="Genomic_DNA"/>
</dbReference>
<sequence>MNRVNILPEFQIAQDSELPVSEACLRNQQPICDVLTQELPKHSVVLEIGSGTGQHAAFISERMPDITWQPSEMAARIASINAWRLRAGRDNFLPPLVLDVSQDLWPVKQVDAVFSANVVHYVGWPKVRSMMSGIGRVLRIAGLVFLYGPFNYGGKFTSDGNKALDAWLKADIDPEAGIKDFEQIVLAARKEKLRLIKDIAMPANNRLLVLKKYM</sequence>
<dbReference type="InterPro" id="IPR029063">
    <property type="entry name" value="SAM-dependent_MTases_sf"/>
</dbReference>
<proteinExistence type="predicted"/>
<dbReference type="PANTHER" id="PTHR20974">
    <property type="entry name" value="UPF0585 PROTEIN CG18661"/>
    <property type="match status" value="1"/>
</dbReference>
<dbReference type="Pfam" id="PF06080">
    <property type="entry name" value="DUF938"/>
    <property type="match status" value="1"/>
</dbReference>
<dbReference type="SUPFAM" id="SSF53335">
    <property type="entry name" value="S-adenosyl-L-methionine-dependent methyltransferases"/>
    <property type="match status" value="1"/>
</dbReference>
<organism evidence="1 2">
    <name type="scientific">Oceanobacter antarcticus</name>
    <dbReference type="NCBI Taxonomy" id="3133425"/>
    <lineage>
        <taxon>Bacteria</taxon>
        <taxon>Pseudomonadati</taxon>
        <taxon>Pseudomonadota</taxon>
        <taxon>Gammaproteobacteria</taxon>
        <taxon>Oceanospirillales</taxon>
        <taxon>Oceanospirillaceae</taxon>
        <taxon>Oceanobacter</taxon>
    </lineage>
</organism>
<name>A0ABW8NK00_9GAMM</name>
<keyword evidence="2" id="KW-1185">Reference proteome</keyword>
<reference evidence="1 2" key="1">
    <citation type="submission" date="2024-03" db="EMBL/GenBank/DDBJ databases">
        <title>High-quality draft genome sequence of Oceanobacter sp. wDCs-4.</title>
        <authorList>
            <person name="Dong C."/>
        </authorList>
    </citation>
    <scope>NUCLEOTIDE SEQUENCE [LARGE SCALE GENOMIC DNA]</scope>
    <source>
        <strain evidence="2">wDCs-4</strain>
    </source>
</reference>
<comment type="caution">
    <text evidence="1">The sequence shown here is derived from an EMBL/GenBank/DDBJ whole genome shotgun (WGS) entry which is preliminary data.</text>
</comment>
<dbReference type="Proteomes" id="UP001620597">
    <property type="component" value="Unassembled WGS sequence"/>
</dbReference>
<dbReference type="PANTHER" id="PTHR20974:SF0">
    <property type="entry name" value="UPF0585 PROTEIN CG18661"/>
    <property type="match status" value="1"/>
</dbReference>